<organism evidence="2 4">
    <name type="scientific">Ensifer adhaerens</name>
    <name type="common">Sinorhizobium morelense</name>
    <dbReference type="NCBI Taxonomy" id="106592"/>
    <lineage>
        <taxon>Bacteria</taxon>
        <taxon>Pseudomonadati</taxon>
        <taxon>Pseudomonadota</taxon>
        <taxon>Alphaproteobacteria</taxon>
        <taxon>Hyphomicrobiales</taxon>
        <taxon>Rhizobiaceae</taxon>
        <taxon>Sinorhizobium/Ensifer group</taxon>
        <taxon>Ensifer</taxon>
    </lineage>
</organism>
<name>A0A9Q9DBT1_ENSAD</name>
<dbReference type="GeneID" id="29521474"/>
<dbReference type="Proteomes" id="UP001055460">
    <property type="component" value="Plasmid pA"/>
</dbReference>
<evidence type="ECO:0000313" key="2">
    <source>
        <dbReference type="EMBL" id="USJ25451.1"/>
    </source>
</evidence>
<reference evidence="3 5" key="2">
    <citation type="submission" date="2023-03" db="EMBL/GenBank/DDBJ databases">
        <title>Comparative genome and transcriptome analysis combination mining strategies for increasing vitamin B12 production of Ensifer adhaerens strain.</title>
        <authorList>
            <person name="Yongheng L."/>
        </authorList>
    </citation>
    <scope>NUCLEOTIDE SEQUENCE [LARGE SCALE GENOMIC DNA]</scope>
    <source>
        <strain evidence="3 5">Casida A-T305</strain>
        <plasmid evidence="3 5">unnamedA</plasmid>
    </source>
</reference>
<dbReference type="RefSeq" id="WP_051659203.1">
    <property type="nucleotide sequence ID" value="NZ_CAXURO020000002.1"/>
</dbReference>
<dbReference type="InterPro" id="IPR012312">
    <property type="entry name" value="Hemerythrin-like"/>
</dbReference>
<evidence type="ECO:0000313" key="4">
    <source>
        <dbReference type="Proteomes" id="UP001055460"/>
    </source>
</evidence>
<proteinExistence type="predicted"/>
<keyword evidence="2" id="KW-0614">Plasmid</keyword>
<reference evidence="2" key="1">
    <citation type="submission" date="2022-06" db="EMBL/GenBank/DDBJ databases">
        <title>Physiological and biochemical characterization and genomic elucidation of a strain of the genus Ensifer adhaerens M8 that combines arsenic oxidation and chromium reduction.</title>
        <authorList>
            <person name="Li X."/>
            <person name="Yu c."/>
        </authorList>
    </citation>
    <scope>NUCLEOTIDE SEQUENCE</scope>
    <source>
        <strain evidence="2">M8</strain>
        <plasmid evidence="2">pA</plasmid>
    </source>
</reference>
<dbReference type="AlphaFoldDB" id="A0A9Q9DBT1"/>
<sequence>MQQQFSEHHELGQAYRELLSLCDRLETLADSIPRRIDLTSCRVILTELPEKLRRVHALEEMILFPAVEIQRADDGRYALIARLRAEHDQDDRAAVELVRVLKAVLDNRPSLSWDAIGYMLRGFFETVRRHVATERLLLWRHA</sequence>
<dbReference type="Proteomes" id="UP001214094">
    <property type="component" value="Plasmid unnamedA"/>
</dbReference>
<dbReference type="Gene3D" id="1.20.120.520">
    <property type="entry name" value="nmb1532 protein domain like"/>
    <property type="match status" value="1"/>
</dbReference>
<feature type="domain" description="Hemerythrin-like" evidence="1">
    <location>
        <begin position="16"/>
        <end position="135"/>
    </location>
</feature>
<dbReference type="EMBL" id="CP121309">
    <property type="protein sequence ID" value="WFP92825.1"/>
    <property type="molecule type" value="Genomic_DNA"/>
</dbReference>
<dbReference type="Pfam" id="PF01814">
    <property type="entry name" value="Hemerythrin"/>
    <property type="match status" value="1"/>
</dbReference>
<dbReference type="EMBL" id="CP098808">
    <property type="protein sequence ID" value="USJ25451.1"/>
    <property type="molecule type" value="Genomic_DNA"/>
</dbReference>
<evidence type="ECO:0000313" key="5">
    <source>
        <dbReference type="Proteomes" id="UP001214094"/>
    </source>
</evidence>
<evidence type="ECO:0000259" key="1">
    <source>
        <dbReference type="Pfam" id="PF01814"/>
    </source>
</evidence>
<dbReference type="OrthoDB" id="8282715at2"/>
<geneLocation type="plasmid" evidence="2 4">
    <name>pA</name>
</geneLocation>
<geneLocation type="plasmid" evidence="3 5">
    <name>unnamedA</name>
</geneLocation>
<keyword evidence="5" id="KW-1185">Reference proteome</keyword>
<gene>
    <name evidence="2" type="ORF">NE863_23400</name>
    <name evidence="3" type="ORF">P4B07_23945</name>
</gene>
<dbReference type="KEGG" id="eah:FA04_23650"/>
<protein>
    <submittedName>
        <fullName evidence="2">Hemerythrin domain-containing protein</fullName>
    </submittedName>
</protein>
<accession>A0A9Q9DBT1</accession>
<evidence type="ECO:0000313" key="3">
    <source>
        <dbReference type="EMBL" id="WFP92825.1"/>
    </source>
</evidence>